<proteinExistence type="predicted"/>
<accession>A0A482WWT2</accession>
<keyword evidence="1" id="KW-0732">Signal</keyword>
<keyword evidence="4" id="KW-0325">Glycoprotein</keyword>
<feature type="domain" description="Laminin IV type A" evidence="5">
    <location>
        <begin position="1"/>
        <end position="110"/>
    </location>
</feature>
<evidence type="ECO:0000256" key="3">
    <source>
        <dbReference type="ARBA" id="ARBA00023157"/>
    </source>
</evidence>
<dbReference type="SMR" id="A0A482WWT2"/>
<evidence type="ECO:0000259" key="5">
    <source>
        <dbReference type="PROSITE" id="PS51115"/>
    </source>
</evidence>
<evidence type="ECO:0000313" key="7">
    <source>
        <dbReference type="Proteomes" id="UP000291343"/>
    </source>
</evidence>
<dbReference type="InParanoid" id="A0A482WWT2"/>
<evidence type="ECO:0000256" key="1">
    <source>
        <dbReference type="ARBA" id="ARBA00022729"/>
    </source>
</evidence>
<keyword evidence="7" id="KW-1185">Reference proteome</keyword>
<organism evidence="6 7">
    <name type="scientific">Laodelphax striatellus</name>
    <name type="common">Small brown planthopper</name>
    <name type="synonym">Delphax striatella</name>
    <dbReference type="NCBI Taxonomy" id="195883"/>
    <lineage>
        <taxon>Eukaryota</taxon>
        <taxon>Metazoa</taxon>
        <taxon>Ecdysozoa</taxon>
        <taxon>Arthropoda</taxon>
        <taxon>Hexapoda</taxon>
        <taxon>Insecta</taxon>
        <taxon>Pterygota</taxon>
        <taxon>Neoptera</taxon>
        <taxon>Paraneoptera</taxon>
        <taxon>Hemiptera</taxon>
        <taxon>Auchenorrhyncha</taxon>
        <taxon>Fulgoroidea</taxon>
        <taxon>Delphacidae</taxon>
        <taxon>Criomorphinae</taxon>
        <taxon>Laodelphax</taxon>
    </lineage>
</organism>
<evidence type="ECO:0000256" key="4">
    <source>
        <dbReference type="ARBA" id="ARBA00023180"/>
    </source>
</evidence>
<dbReference type="Pfam" id="PF00052">
    <property type="entry name" value="Laminin_B"/>
    <property type="match status" value="1"/>
</dbReference>
<evidence type="ECO:0000313" key="6">
    <source>
        <dbReference type="EMBL" id="RZF37510.1"/>
    </source>
</evidence>
<comment type="caution">
    <text evidence="6">The sequence shown here is derived from an EMBL/GenBank/DDBJ whole genome shotgun (WGS) entry which is preliminary data.</text>
</comment>
<reference evidence="6 7" key="1">
    <citation type="journal article" date="2017" name="Gigascience">
        <title>Genome sequence of the small brown planthopper, Laodelphax striatellus.</title>
        <authorList>
            <person name="Zhu J."/>
            <person name="Jiang F."/>
            <person name="Wang X."/>
            <person name="Yang P."/>
            <person name="Bao Y."/>
            <person name="Zhao W."/>
            <person name="Wang W."/>
            <person name="Lu H."/>
            <person name="Wang Q."/>
            <person name="Cui N."/>
            <person name="Li J."/>
            <person name="Chen X."/>
            <person name="Luo L."/>
            <person name="Yu J."/>
            <person name="Kang L."/>
            <person name="Cui F."/>
        </authorList>
    </citation>
    <scope>NUCLEOTIDE SEQUENCE [LARGE SCALE GENOMIC DNA]</scope>
    <source>
        <strain evidence="6">Lst14</strain>
    </source>
</reference>
<dbReference type="OrthoDB" id="8545473at2759"/>
<evidence type="ECO:0000256" key="2">
    <source>
        <dbReference type="ARBA" id="ARBA00022737"/>
    </source>
</evidence>
<dbReference type="InterPro" id="IPR000034">
    <property type="entry name" value="Laminin_IV"/>
</dbReference>
<feature type="non-terminal residue" evidence="6">
    <location>
        <position position="110"/>
    </location>
</feature>
<protein>
    <recommendedName>
        <fullName evidence="5">Laminin IV type A domain-containing protein</fullName>
    </recommendedName>
</protein>
<sequence length="110" mass="12626">MPNFLNDKILSYGGFLRFTVETEGSTRLLPPAVLATYPLVQIQGNNKIILEHFPILHNPSSRHEVRFHESLWKMKNNPSIKVTRQMLMIALQNLQHILIRATDTVDFSTA</sequence>
<keyword evidence="2" id="KW-0677">Repeat</keyword>
<name>A0A482WWT2_LAOST</name>
<dbReference type="SMART" id="SM00281">
    <property type="entry name" value="LamB"/>
    <property type="match status" value="1"/>
</dbReference>
<dbReference type="AlphaFoldDB" id="A0A482WWT2"/>
<dbReference type="PROSITE" id="PS51115">
    <property type="entry name" value="LAMININ_IVA"/>
    <property type="match status" value="1"/>
</dbReference>
<dbReference type="EMBL" id="QKKF02024107">
    <property type="protein sequence ID" value="RZF37510.1"/>
    <property type="molecule type" value="Genomic_DNA"/>
</dbReference>
<dbReference type="Proteomes" id="UP000291343">
    <property type="component" value="Unassembled WGS sequence"/>
</dbReference>
<dbReference type="STRING" id="195883.A0A482WWT2"/>
<gene>
    <name evidence="6" type="ORF">LSTR_LSTR015659</name>
</gene>
<keyword evidence="3" id="KW-1015">Disulfide bond</keyword>